<name>A0A4V3SCM1_9HYME</name>
<comment type="caution">
    <text evidence="2">The sequence shown here is derived from an EMBL/GenBank/DDBJ whole genome shotgun (WGS) entry which is preliminary data.</text>
</comment>
<dbReference type="EMBL" id="QBLH01000150">
    <property type="protein sequence ID" value="TGZ57394.1"/>
    <property type="molecule type" value="Genomic_DNA"/>
</dbReference>
<dbReference type="Proteomes" id="UP000310200">
    <property type="component" value="Unassembled WGS sequence"/>
</dbReference>
<sequence length="151" mass="15995">MAGSRPTSFLPDSSSAFDKHRRREESPAHSSLLLLDYPSSGYLVTLVPRRAPLPADASSSAFGEVRAQHRGSEETFGGISTACYVAPVRGESDVLTVPGCAGLTSAAMDRVTYGLGQDTEETGAGESHLANVGIDCRDKADMILIYEEAET</sequence>
<keyword evidence="3" id="KW-1185">Reference proteome</keyword>
<evidence type="ECO:0000256" key="1">
    <source>
        <dbReference type="SAM" id="MobiDB-lite"/>
    </source>
</evidence>
<evidence type="ECO:0000313" key="3">
    <source>
        <dbReference type="Proteomes" id="UP000310200"/>
    </source>
</evidence>
<reference evidence="2 3" key="1">
    <citation type="journal article" date="2019" name="Philos. Trans. R. Soc. Lond., B, Biol. Sci.">
        <title>Ant behaviour and brain gene expression of defending hosts depend on the ecological success of the intruding social parasite.</title>
        <authorList>
            <person name="Kaur R."/>
            <person name="Stoldt M."/>
            <person name="Jongepier E."/>
            <person name="Feldmeyer B."/>
            <person name="Menzel F."/>
            <person name="Bornberg-Bauer E."/>
            <person name="Foitzik S."/>
        </authorList>
    </citation>
    <scope>NUCLEOTIDE SEQUENCE [LARGE SCALE GENOMIC DNA]</scope>
    <source>
        <tissue evidence="2">Whole body</tissue>
    </source>
</reference>
<protein>
    <submittedName>
        <fullName evidence="2">Uncharacterized protein</fullName>
    </submittedName>
</protein>
<proteinExistence type="predicted"/>
<gene>
    <name evidence="2" type="ORF">DBV15_05793</name>
</gene>
<accession>A0A4V3SCM1</accession>
<evidence type="ECO:0000313" key="2">
    <source>
        <dbReference type="EMBL" id="TGZ57394.1"/>
    </source>
</evidence>
<feature type="region of interest" description="Disordered" evidence="1">
    <location>
        <begin position="1"/>
        <end position="25"/>
    </location>
</feature>
<organism evidence="2 3">
    <name type="scientific">Temnothorax longispinosus</name>
    <dbReference type="NCBI Taxonomy" id="300112"/>
    <lineage>
        <taxon>Eukaryota</taxon>
        <taxon>Metazoa</taxon>
        <taxon>Ecdysozoa</taxon>
        <taxon>Arthropoda</taxon>
        <taxon>Hexapoda</taxon>
        <taxon>Insecta</taxon>
        <taxon>Pterygota</taxon>
        <taxon>Neoptera</taxon>
        <taxon>Endopterygota</taxon>
        <taxon>Hymenoptera</taxon>
        <taxon>Apocrita</taxon>
        <taxon>Aculeata</taxon>
        <taxon>Formicoidea</taxon>
        <taxon>Formicidae</taxon>
        <taxon>Myrmicinae</taxon>
        <taxon>Temnothorax</taxon>
    </lineage>
</organism>
<feature type="compositionally biased region" description="Polar residues" evidence="1">
    <location>
        <begin position="1"/>
        <end position="16"/>
    </location>
</feature>
<dbReference type="AlphaFoldDB" id="A0A4V3SCM1"/>